<evidence type="ECO:0000256" key="2">
    <source>
        <dbReference type="ARBA" id="ARBA00022964"/>
    </source>
</evidence>
<keyword evidence="4 5" id="KW-0408">Iron</keyword>
<dbReference type="PROSITE" id="PS50292">
    <property type="entry name" value="PEROXIDASE_3"/>
    <property type="match status" value="1"/>
</dbReference>
<feature type="binding site" description="axial binding residue" evidence="5">
    <location>
        <position position="320"/>
    </location>
    <ligand>
        <name>heme b</name>
        <dbReference type="ChEBI" id="CHEBI:60344"/>
    </ligand>
    <ligandPart>
        <name>Fe</name>
        <dbReference type="ChEBI" id="CHEBI:18248"/>
    </ligandPart>
</feature>
<dbReference type="PANTHER" id="PTHR11903">
    <property type="entry name" value="PROSTAGLANDIN G/H SYNTHASE"/>
    <property type="match status" value="1"/>
</dbReference>
<keyword evidence="3" id="KW-0560">Oxidoreductase</keyword>
<keyword evidence="5" id="KW-0349">Heme</keyword>
<dbReference type="GO" id="GO:0019371">
    <property type="term" value="P:cyclooxygenase pathway"/>
    <property type="evidence" value="ECO:0007669"/>
    <property type="project" value="TreeGrafter"/>
</dbReference>
<proteinExistence type="predicted"/>
<dbReference type="GeneID" id="110246707"/>
<evidence type="ECO:0000256" key="3">
    <source>
        <dbReference type="ARBA" id="ARBA00023002"/>
    </source>
</evidence>
<reference evidence="6" key="1">
    <citation type="submission" date="2022-11" db="UniProtKB">
        <authorList>
            <consortium name="EnsemblMetazoa"/>
        </authorList>
    </citation>
    <scope>IDENTIFICATION</scope>
</reference>
<keyword evidence="7" id="KW-1185">Reference proteome</keyword>
<dbReference type="OMA" id="LTHASWI"/>
<dbReference type="InterPro" id="IPR010255">
    <property type="entry name" value="Haem_peroxidase_sf"/>
</dbReference>
<dbReference type="GO" id="GO:0046872">
    <property type="term" value="F:metal ion binding"/>
    <property type="evidence" value="ECO:0007669"/>
    <property type="project" value="UniProtKB-KW"/>
</dbReference>
<dbReference type="KEGG" id="epa:110246707"/>
<dbReference type="GO" id="GO:0004666">
    <property type="term" value="F:prostaglandin-endoperoxide synthase activity"/>
    <property type="evidence" value="ECO:0007669"/>
    <property type="project" value="TreeGrafter"/>
</dbReference>
<dbReference type="Gene3D" id="1.10.640.10">
    <property type="entry name" value="Haem peroxidase domain superfamily, animal type"/>
    <property type="match status" value="1"/>
</dbReference>
<dbReference type="GO" id="GO:0006979">
    <property type="term" value="P:response to oxidative stress"/>
    <property type="evidence" value="ECO:0007669"/>
    <property type="project" value="InterPro"/>
</dbReference>
<organism evidence="6 7">
    <name type="scientific">Exaiptasia diaphana</name>
    <name type="common">Tropical sea anemone</name>
    <name type="synonym">Aiptasia pulchella</name>
    <dbReference type="NCBI Taxonomy" id="2652724"/>
    <lineage>
        <taxon>Eukaryota</taxon>
        <taxon>Metazoa</taxon>
        <taxon>Cnidaria</taxon>
        <taxon>Anthozoa</taxon>
        <taxon>Hexacorallia</taxon>
        <taxon>Actiniaria</taxon>
        <taxon>Aiptasiidae</taxon>
        <taxon>Exaiptasia</taxon>
    </lineage>
</organism>
<dbReference type="GO" id="GO:0020037">
    <property type="term" value="F:heme binding"/>
    <property type="evidence" value="ECO:0007669"/>
    <property type="project" value="InterPro"/>
</dbReference>
<name>A0A913XQR7_EXADI</name>
<dbReference type="InterPro" id="IPR037120">
    <property type="entry name" value="Haem_peroxidase_sf_animal"/>
</dbReference>
<dbReference type="Pfam" id="PF03098">
    <property type="entry name" value="An_peroxidase"/>
    <property type="match status" value="1"/>
</dbReference>
<dbReference type="GO" id="GO:0016702">
    <property type="term" value="F:oxidoreductase activity, acting on single donors with incorporation of molecular oxygen, incorporation of two atoms of oxygen"/>
    <property type="evidence" value="ECO:0007669"/>
    <property type="project" value="TreeGrafter"/>
</dbReference>
<dbReference type="GO" id="GO:0004601">
    <property type="term" value="F:peroxidase activity"/>
    <property type="evidence" value="ECO:0007669"/>
    <property type="project" value="InterPro"/>
</dbReference>
<evidence type="ECO:0000256" key="1">
    <source>
        <dbReference type="ARBA" id="ARBA00022723"/>
    </source>
</evidence>
<dbReference type="GO" id="GO:0043005">
    <property type="term" value="C:neuron projection"/>
    <property type="evidence" value="ECO:0007669"/>
    <property type="project" value="TreeGrafter"/>
</dbReference>
<dbReference type="PRINTS" id="PR00457">
    <property type="entry name" value="ANPEROXIDASE"/>
</dbReference>
<dbReference type="InterPro" id="IPR019791">
    <property type="entry name" value="Haem_peroxidase_animal"/>
</dbReference>
<accession>A0A913XQR7</accession>
<sequence>MSLRLDIKRSGSLTNYFSNVVRSRFKWFWRFMGMFPWISDLSTIVLLRAMEKTIPRIPDQTTHHDYKTYDGLYDESRTVHALLLPKMSKAKTSKLPDVDEVKELFRRKEFKPEDHRQSSVFFPFWAQWFVHQFFNSSTEVPGTPQWQTGFNLSQLYGSFKHEQEMRTFDKGRIKTESVNGEEYPRTTENQFKGYKIAGHQAFMGDKVFDVPVMPFNALPGIMAIHTVMIRNHNRNAERLATAYPRMDDEEIFQKAKLISIAQVMKVTMEDYVNKHILASNVEIRFRPNLLKTRHWRYFKPASFMPSNSISSEFNFLYRWHQL</sequence>
<evidence type="ECO:0000313" key="6">
    <source>
        <dbReference type="EnsemblMetazoa" id="XP_020908730.1"/>
    </source>
</evidence>
<dbReference type="GO" id="GO:0005737">
    <property type="term" value="C:cytoplasm"/>
    <property type="evidence" value="ECO:0007669"/>
    <property type="project" value="TreeGrafter"/>
</dbReference>
<keyword evidence="1 5" id="KW-0479">Metal-binding</keyword>
<dbReference type="InterPro" id="IPR050783">
    <property type="entry name" value="Oxylipin_biosynth_metab"/>
</dbReference>
<dbReference type="AlphaFoldDB" id="A0A913XQR7"/>
<evidence type="ECO:0000256" key="4">
    <source>
        <dbReference type="ARBA" id="ARBA00023004"/>
    </source>
</evidence>
<keyword evidence="2" id="KW-0223">Dioxygenase</keyword>
<evidence type="ECO:0000256" key="5">
    <source>
        <dbReference type="PIRSR" id="PIRSR619791-2"/>
    </source>
</evidence>
<dbReference type="SUPFAM" id="SSF48113">
    <property type="entry name" value="Heme-dependent peroxidases"/>
    <property type="match status" value="1"/>
</dbReference>
<evidence type="ECO:0000313" key="7">
    <source>
        <dbReference type="Proteomes" id="UP000887567"/>
    </source>
</evidence>
<dbReference type="PANTHER" id="PTHR11903:SF39">
    <property type="entry name" value="PROSTAGLANDIN G_H SYNTHASE 2-LIKE"/>
    <property type="match status" value="1"/>
</dbReference>
<protein>
    <submittedName>
        <fullName evidence="6">Uncharacterized protein</fullName>
    </submittedName>
</protein>
<dbReference type="EnsemblMetazoa" id="XM_021053071.1">
    <property type="protein sequence ID" value="XP_020908730.1"/>
    <property type="gene ID" value="LOC110246707"/>
</dbReference>
<dbReference type="Proteomes" id="UP000887567">
    <property type="component" value="Unplaced"/>
</dbReference>
<dbReference type="RefSeq" id="XP_020908730.1">
    <property type="nucleotide sequence ID" value="XM_021053071.1"/>
</dbReference>
<dbReference type="OrthoDB" id="823504at2759"/>